<evidence type="ECO:0000256" key="1">
    <source>
        <dbReference type="SAM" id="MobiDB-lite"/>
    </source>
</evidence>
<dbReference type="AlphaFoldDB" id="A0A1Y1UL38"/>
<organism evidence="2 3">
    <name type="scientific">Kockovaella imperatae</name>
    <dbReference type="NCBI Taxonomy" id="4999"/>
    <lineage>
        <taxon>Eukaryota</taxon>
        <taxon>Fungi</taxon>
        <taxon>Dikarya</taxon>
        <taxon>Basidiomycota</taxon>
        <taxon>Agaricomycotina</taxon>
        <taxon>Tremellomycetes</taxon>
        <taxon>Tremellales</taxon>
        <taxon>Cuniculitremaceae</taxon>
        <taxon>Kockovaella</taxon>
    </lineage>
</organism>
<gene>
    <name evidence="2" type="ORF">BD324DRAFT_619926</name>
</gene>
<dbReference type="RefSeq" id="XP_021872118.1">
    <property type="nucleotide sequence ID" value="XM_022015230.1"/>
</dbReference>
<protein>
    <submittedName>
        <fullName evidence="2">Uncharacterized protein</fullName>
    </submittedName>
</protein>
<feature type="region of interest" description="Disordered" evidence="1">
    <location>
        <begin position="1"/>
        <end position="29"/>
    </location>
</feature>
<dbReference type="Proteomes" id="UP000193218">
    <property type="component" value="Unassembled WGS sequence"/>
</dbReference>
<evidence type="ECO:0000313" key="3">
    <source>
        <dbReference type="Proteomes" id="UP000193218"/>
    </source>
</evidence>
<accession>A0A1Y1UL38</accession>
<sequence length="155" mass="17993">MPSQTDEIQDQLFARDPIPPLEPGKKAFDPSLARPISKLNEHKYVIAALHLANDDIHHCHEIAQANEGDPTANLLHATLHRREGDYWNSKYWLSRTSHPLLPDISAAKAFVDDCEKVQKPRNKAMRDQDEDLRLRTKQWEDIQALIRWIRENHHA</sequence>
<dbReference type="InParanoid" id="A0A1Y1UL38"/>
<proteinExistence type="predicted"/>
<evidence type="ECO:0000313" key="2">
    <source>
        <dbReference type="EMBL" id="ORX38196.1"/>
    </source>
</evidence>
<name>A0A1Y1UL38_9TREE</name>
<dbReference type="OrthoDB" id="2306919at2759"/>
<dbReference type="EMBL" id="NBSH01000004">
    <property type="protein sequence ID" value="ORX38196.1"/>
    <property type="molecule type" value="Genomic_DNA"/>
</dbReference>
<reference evidence="2 3" key="1">
    <citation type="submission" date="2017-03" db="EMBL/GenBank/DDBJ databases">
        <title>Widespread Adenine N6-methylation of Active Genes in Fungi.</title>
        <authorList>
            <consortium name="DOE Joint Genome Institute"/>
            <person name="Mondo S.J."/>
            <person name="Dannebaum R.O."/>
            <person name="Kuo R.C."/>
            <person name="Louie K.B."/>
            <person name="Bewick A.J."/>
            <person name="Labutti K."/>
            <person name="Haridas S."/>
            <person name="Kuo A."/>
            <person name="Salamov A."/>
            <person name="Ahrendt S.R."/>
            <person name="Lau R."/>
            <person name="Bowen B.P."/>
            <person name="Lipzen A."/>
            <person name="Sullivan W."/>
            <person name="Andreopoulos W.B."/>
            <person name="Clum A."/>
            <person name="Lindquist E."/>
            <person name="Daum C."/>
            <person name="Northen T.R."/>
            <person name="Ramamoorthy G."/>
            <person name="Schmitz R.J."/>
            <person name="Gryganskyi A."/>
            <person name="Culley D."/>
            <person name="Magnuson J."/>
            <person name="James T.Y."/>
            <person name="O'Malley M.A."/>
            <person name="Stajich J.E."/>
            <person name="Spatafora J.W."/>
            <person name="Visel A."/>
            <person name="Grigoriev I.V."/>
        </authorList>
    </citation>
    <scope>NUCLEOTIDE SEQUENCE [LARGE SCALE GENOMIC DNA]</scope>
    <source>
        <strain evidence="2 3">NRRL Y-17943</strain>
    </source>
</reference>
<dbReference type="GeneID" id="33557038"/>
<comment type="caution">
    <text evidence="2">The sequence shown here is derived from an EMBL/GenBank/DDBJ whole genome shotgun (WGS) entry which is preliminary data.</text>
</comment>
<keyword evidence="3" id="KW-1185">Reference proteome</keyword>